<evidence type="ECO:0000313" key="1">
    <source>
        <dbReference type="EMBL" id="QEC49473.1"/>
    </source>
</evidence>
<dbReference type="RefSeq" id="WP_146921834.1">
    <property type="nucleotide sequence ID" value="NZ_CP042430.1"/>
</dbReference>
<dbReference type="KEGG" id="bsol:FSW04_19140"/>
<dbReference type="OrthoDB" id="4226177at2"/>
<keyword evidence="2" id="KW-1185">Reference proteome</keyword>
<proteinExistence type="predicted"/>
<reference evidence="1 2" key="1">
    <citation type="journal article" date="2018" name="J. Microbiol.">
        <title>Baekduia soli gen. nov., sp. nov., a novel bacterium isolated from the soil of Baekdu Mountain and proposal of a novel family name, Baekduiaceae fam. nov.</title>
        <authorList>
            <person name="An D.S."/>
            <person name="Siddiqi M.Z."/>
            <person name="Kim K.H."/>
            <person name="Yu H.S."/>
            <person name="Im W.T."/>
        </authorList>
    </citation>
    <scope>NUCLEOTIDE SEQUENCE [LARGE SCALE GENOMIC DNA]</scope>
    <source>
        <strain evidence="1 2">BR7-21</strain>
    </source>
</reference>
<dbReference type="AlphaFoldDB" id="A0A5B8U8M2"/>
<dbReference type="EMBL" id="CP042430">
    <property type="protein sequence ID" value="QEC49473.1"/>
    <property type="molecule type" value="Genomic_DNA"/>
</dbReference>
<accession>A0A5B8U8M2</accession>
<sequence>MSDDYAVRCKGCGFRWNTPAMAEGLRILGSCPKCKGELEYGTRGGEAGGAAVGGDPAAAPHMVLGIPRL</sequence>
<evidence type="ECO:0000313" key="2">
    <source>
        <dbReference type="Proteomes" id="UP000321805"/>
    </source>
</evidence>
<name>A0A5B8U8M2_9ACTN</name>
<organism evidence="1 2">
    <name type="scientific">Baekduia soli</name>
    <dbReference type="NCBI Taxonomy" id="496014"/>
    <lineage>
        <taxon>Bacteria</taxon>
        <taxon>Bacillati</taxon>
        <taxon>Actinomycetota</taxon>
        <taxon>Thermoleophilia</taxon>
        <taxon>Solirubrobacterales</taxon>
        <taxon>Baekduiaceae</taxon>
        <taxon>Baekduia</taxon>
    </lineage>
</organism>
<dbReference type="Proteomes" id="UP000321805">
    <property type="component" value="Chromosome"/>
</dbReference>
<protein>
    <submittedName>
        <fullName evidence="1">Uncharacterized protein</fullName>
    </submittedName>
</protein>
<gene>
    <name evidence="1" type="ORF">FSW04_19140</name>
</gene>